<dbReference type="PROSITE" id="PS50956">
    <property type="entry name" value="HTH_ASNC_2"/>
    <property type="match status" value="1"/>
</dbReference>
<reference evidence="6" key="1">
    <citation type="submission" date="2021-05" db="EMBL/GenBank/DDBJ databases">
        <title>Genomic insights into ecological role and evolution of a novel Thermoplasmata order Candidatus Sysuiplasmatales.</title>
        <authorList>
            <person name="Yuan Y."/>
        </authorList>
    </citation>
    <scope>NUCLEOTIDE SEQUENCE</scope>
    <source>
        <strain evidence="6">TUT19-bin139</strain>
        <strain evidence="5">YP2-bin.285</strain>
    </source>
</reference>
<evidence type="ECO:0000256" key="2">
    <source>
        <dbReference type="ARBA" id="ARBA00023125"/>
    </source>
</evidence>
<dbReference type="SMART" id="SM00746">
    <property type="entry name" value="TRASH"/>
    <property type="match status" value="1"/>
</dbReference>
<dbReference type="Proteomes" id="UP000716004">
    <property type="component" value="Unassembled WGS sequence"/>
</dbReference>
<proteinExistence type="predicted"/>
<name>A0A8J8CHK4_9ARCH</name>
<dbReference type="PANTHER" id="PTHR30154">
    <property type="entry name" value="LEUCINE-RESPONSIVE REGULATORY PROTEIN"/>
    <property type="match status" value="1"/>
</dbReference>
<dbReference type="Pfam" id="PF13412">
    <property type="entry name" value="HTH_24"/>
    <property type="match status" value="1"/>
</dbReference>
<dbReference type="EMBL" id="JAGVSJ010000002">
    <property type="protein sequence ID" value="MBX8631166.1"/>
    <property type="molecule type" value="Genomic_DNA"/>
</dbReference>
<keyword evidence="2" id="KW-0238">DNA-binding</keyword>
<dbReference type="InterPro" id="IPR000485">
    <property type="entry name" value="AsnC-type_HTH_dom"/>
</dbReference>
<comment type="caution">
    <text evidence="6">The sequence shown here is derived from an EMBL/GenBank/DDBJ whole genome shotgun (WGS) entry which is preliminary data.</text>
</comment>
<dbReference type="InterPro" id="IPR036390">
    <property type="entry name" value="WH_DNA-bd_sf"/>
</dbReference>
<evidence type="ECO:0000256" key="1">
    <source>
        <dbReference type="ARBA" id="ARBA00023015"/>
    </source>
</evidence>
<dbReference type="SMART" id="SM00344">
    <property type="entry name" value="HTH_ASNC"/>
    <property type="match status" value="1"/>
</dbReference>
<dbReference type="Gene3D" id="1.10.10.10">
    <property type="entry name" value="Winged helix-like DNA-binding domain superfamily/Winged helix DNA-binding domain"/>
    <property type="match status" value="1"/>
</dbReference>
<dbReference type="InterPro" id="IPR036388">
    <property type="entry name" value="WH-like_DNA-bd_sf"/>
</dbReference>
<dbReference type="PANTHER" id="PTHR30154:SF34">
    <property type="entry name" value="TRANSCRIPTIONAL REGULATOR AZLB"/>
    <property type="match status" value="1"/>
</dbReference>
<dbReference type="Pfam" id="PF24273">
    <property type="entry name" value="TRASH_HVO_1752_C"/>
    <property type="match status" value="1"/>
</dbReference>
<gene>
    <name evidence="5" type="ORF">J9259_01390</name>
    <name evidence="6" type="ORF">KIY12_04680</name>
</gene>
<protein>
    <submittedName>
        <fullName evidence="6">AsnC family transcriptional regulator</fullName>
    </submittedName>
</protein>
<dbReference type="PRINTS" id="PR00033">
    <property type="entry name" value="HTHASNC"/>
</dbReference>
<evidence type="ECO:0000256" key="3">
    <source>
        <dbReference type="ARBA" id="ARBA00023163"/>
    </source>
</evidence>
<keyword evidence="3" id="KW-0804">Transcription</keyword>
<dbReference type="GO" id="GO:0043200">
    <property type="term" value="P:response to amino acid"/>
    <property type="evidence" value="ECO:0007669"/>
    <property type="project" value="TreeGrafter"/>
</dbReference>
<evidence type="ECO:0000313" key="5">
    <source>
        <dbReference type="EMBL" id="MBX8631166.1"/>
    </source>
</evidence>
<dbReference type="GO" id="GO:0005829">
    <property type="term" value="C:cytosol"/>
    <property type="evidence" value="ECO:0007669"/>
    <property type="project" value="TreeGrafter"/>
</dbReference>
<accession>A0A8J8CHK4</accession>
<dbReference type="InterPro" id="IPR011017">
    <property type="entry name" value="TRASH_dom"/>
</dbReference>
<evidence type="ECO:0000259" key="4">
    <source>
        <dbReference type="PROSITE" id="PS50956"/>
    </source>
</evidence>
<feature type="domain" description="HTH asnC-type" evidence="4">
    <location>
        <begin position="8"/>
        <end position="69"/>
    </location>
</feature>
<dbReference type="Proteomes" id="UP000750197">
    <property type="component" value="Unassembled WGS sequence"/>
</dbReference>
<sequence length="199" mass="22496">MKKDRMILDETDRELITSLRRDARQSLRTISKRTGASVPTLSSKLQKLIEVGAIKKFSVLLDSATFGLRDYLVEISYKPKHLRDLEKFSDRFTHCVVTQDSRIVGIFTGTEKEIVSLYSEISSAGGVDRIAVTPTISYTVNNERPNIESGYRISISCNLCGRDITSSPVTLRYRGVTKYFCCTSCRKLFVAEHQGIDRK</sequence>
<dbReference type="InterPro" id="IPR019888">
    <property type="entry name" value="Tscrpt_reg_AsnC-like"/>
</dbReference>
<dbReference type="SUPFAM" id="SSF46785">
    <property type="entry name" value="Winged helix' DNA-binding domain"/>
    <property type="match status" value="1"/>
</dbReference>
<evidence type="ECO:0000313" key="6">
    <source>
        <dbReference type="EMBL" id="MBX8644003.1"/>
    </source>
</evidence>
<dbReference type="InterPro" id="IPR056526">
    <property type="entry name" value="TRASH_HVO_1752"/>
</dbReference>
<keyword evidence="1" id="KW-0805">Transcription regulation</keyword>
<dbReference type="EMBL" id="JAHEAC010000033">
    <property type="protein sequence ID" value="MBX8644003.1"/>
    <property type="molecule type" value="Genomic_DNA"/>
</dbReference>
<evidence type="ECO:0000313" key="7">
    <source>
        <dbReference type="Proteomes" id="UP000750197"/>
    </source>
</evidence>
<dbReference type="GO" id="GO:0043565">
    <property type="term" value="F:sequence-specific DNA binding"/>
    <property type="evidence" value="ECO:0007669"/>
    <property type="project" value="InterPro"/>
</dbReference>
<dbReference type="AlphaFoldDB" id="A0A8J8CHK4"/>
<organism evidence="6 7">
    <name type="scientific">Candidatus Sysuiplasma superficiale</name>
    <dbReference type="NCBI Taxonomy" id="2823368"/>
    <lineage>
        <taxon>Archaea</taxon>
        <taxon>Methanobacteriati</taxon>
        <taxon>Thermoplasmatota</taxon>
        <taxon>Thermoplasmata</taxon>
        <taxon>Candidatus Sysuiplasmatales</taxon>
        <taxon>Candidatus Sysuiplasmataceae</taxon>
        <taxon>Candidatus Sysuiplasma</taxon>
    </lineage>
</organism>